<name>A0ABN9V1B7_9DINO</name>
<dbReference type="InterPro" id="IPR029063">
    <property type="entry name" value="SAM-dependent_MTases_sf"/>
</dbReference>
<dbReference type="PANTHER" id="PTHR47790:SF2">
    <property type="entry name" value="TRNA_TMRNA (URACIL-C(5))-METHYLTRANSFERASE"/>
    <property type="match status" value="1"/>
</dbReference>
<dbReference type="Gene3D" id="3.40.50.150">
    <property type="entry name" value="Vaccinia Virus protein VP39"/>
    <property type="match status" value="1"/>
</dbReference>
<keyword evidence="2 5" id="KW-0808">Transferase</keyword>
<keyword evidence="1 5" id="KW-0489">Methyltransferase</keyword>
<dbReference type="Pfam" id="PF05958">
    <property type="entry name" value="tRNA_U5-meth_tr"/>
    <property type="match status" value="1"/>
</dbReference>
<feature type="region of interest" description="Disordered" evidence="7">
    <location>
        <begin position="183"/>
        <end position="209"/>
    </location>
</feature>
<dbReference type="InterPro" id="IPR010280">
    <property type="entry name" value="U5_MeTrfase_fam"/>
</dbReference>
<sequence>MCRALLGLGPSRYARGLATRRPPQRLEEDVAQRLLELREVKPCVAWQWGRYCADEGGGDQDPLRHGESFIREFLAREAAGRLPAVRLATPAMVKRLRRFQRQGGAEATRAWHDYARTEGLGIKDPRLNAAELVQRFLDGRAGGAQGSGLGPGAVEGEPRRWGSPAVLKGLRVALVPPARRLGVPSGGRRWGGQRAPGMGPRRPALGRGPSRVLRRAAGAEGAASGRPLPGGWRGDARAAAGLRVRQAALPHAGLLRRRALCRGARLPQGRDAAALGRSLCPESEQGAEGRPRPSASLRESQAWAAPGVRAHLGRRGRHSDAELPRAAAGRLARGGVGSPRGGGPPRLWLRFLARGGRGRPLGHAGGARGVRARLLVRDIPVRRSVARVRAELAVGRRSFLAAQRRGLPANDRVGRGVHSRRVRRPTGAALRSRYLCAGGGSQFWALPRDRAVRPPCSVALARANAARNGAVGVRVLQLDSAGVAQALASDRRPATSAGAAGLVSFEEYGFCTALVDPPRWGLDGETRDLLHRFPNVVYFSCNPATQALDLRQLLTTHEVQDCALFDQFPYTGEIESGLFLTRRRAPAGKSHVESPILESKRPVDTVAE</sequence>
<dbReference type="InterPro" id="IPR011869">
    <property type="entry name" value="TrmA_MeTrfase"/>
</dbReference>
<keyword evidence="9" id="KW-1185">Reference proteome</keyword>
<dbReference type="PROSITE" id="PS51687">
    <property type="entry name" value="SAM_MT_RNA_M5U"/>
    <property type="match status" value="1"/>
</dbReference>
<comment type="similarity">
    <text evidence="5">Belongs to the class I-like SAM-binding methyltransferase superfamily. RNA M5U methyltransferase family.</text>
</comment>
<evidence type="ECO:0000256" key="2">
    <source>
        <dbReference type="ARBA" id="ARBA00022679"/>
    </source>
</evidence>
<keyword evidence="3 5" id="KW-0949">S-adenosyl-L-methionine</keyword>
<feature type="active site" evidence="6">
    <location>
        <position position="541"/>
    </location>
</feature>
<dbReference type="EMBL" id="CAUYUJ010016538">
    <property type="protein sequence ID" value="CAK0866470.1"/>
    <property type="molecule type" value="Genomic_DNA"/>
</dbReference>
<keyword evidence="4" id="KW-0819">tRNA processing</keyword>
<evidence type="ECO:0000256" key="4">
    <source>
        <dbReference type="ARBA" id="ARBA00022694"/>
    </source>
</evidence>
<feature type="active site" description="Nucleophile" evidence="5">
    <location>
        <position position="541"/>
    </location>
</feature>
<evidence type="ECO:0000256" key="5">
    <source>
        <dbReference type="PROSITE-ProRule" id="PRU01024"/>
    </source>
</evidence>
<accession>A0ABN9V1B7</accession>
<organism evidence="8 9">
    <name type="scientific">Prorocentrum cordatum</name>
    <dbReference type="NCBI Taxonomy" id="2364126"/>
    <lineage>
        <taxon>Eukaryota</taxon>
        <taxon>Sar</taxon>
        <taxon>Alveolata</taxon>
        <taxon>Dinophyceae</taxon>
        <taxon>Prorocentrales</taxon>
        <taxon>Prorocentraceae</taxon>
        <taxon>Prorocentrum</taxon>
    </lineage>
</organism>
<evidence type="ECO:0000256" key="6">
    <source>
        <dbReference type="PROSITE-ProRule" id="PRU10015"/>
    </source>
</evidence>
<protein>
    <submittedName>
        <fullName evidence="8">Uncharacterized protein</fullName>
    </submittedName>
</protein>
<feature type="region of interest" description="Disordered" evidence="7">
    <location>
        <begin position="276"/>
        <end position="303"/>
    </location>
</feature>
<dbReference type="PROSITE" id="PS01230">
    <property type="entry name" value="TRMA_1"/>
    <property type="match status" value="1"/>
</dbReference>
<evidence type="ECO:0000256" key="1">
    <source>
        <dbReference type="ARBA" id="ARBA00022603"/>
    </source>
</evidence>
<dbReference type="SUPFAM" id="SSF53335">
    <property type="entry name" value="S-adenosyl-L-methionine-dependent methyltransferases"/>
    <property type="match status" value="1"/>
</dbReference>
<comment type="caution">
    <text evidence="8">The sequence shown here is derived from an EMBL/GenBank/DDBJ whole genome shotgun (WGS) entry which is preliminary data.</text>
</comment>
<reference evidence="8" key="1">
    <citation type="submission" date="2023-10" db="EMBL/GenBank/DDBJ databases">
        <authorList>
            <person name="Chen Y."/>
            <person name="Shah S."/>
            <person name="Dougan E. K."/>
            <person name="Thang M."/>
            <person name="Chan C."/>
        </authorList>
    </citation>
    <scope>NUCLEOTIDE SEQUENCE [LARGE SCALE GENOMIC DNA]</scope>
</reference>
<feature type="binding site" evidence="5">
    <location>
        <position position="516"/>
    </location>
    <ligand>
        <name>S-adenosyl-L-methionine</name>
        <dbReference type="ChEBI" id="CHEBI:59789"/>
    </ligand>
</feature>
<evidence type="ECO:0000313" key="9">
    <source>
        <dbReference type="Proteomes" id="UP001189429"/>
    </source>
</evidence>
<dbReference type="InterPro" id="IPR030390">
    <property type="entry name" value="MeTrfase_TrmA_AS"/>
</dbReference>
<dbReference type="Proteomes" id="UP001189429">
    <property type="component" value="Unassembled WGS sequence"/>
</dbReference>
<gene>
    <name evidence="8" type="ORF">PCOR1329_LOCUS53646</name>
</gene>
<dbReference type="PANTHER" id="PTHR47790">
    <property type="entry name" value="TRNA/TMRNA (URACIL-C(5))-METHYLTRANSFERASE"/>
    <property type="match status" value="1"/>
</dbReference>
<proteinExistence type="inferred from homology"/>
<evidence type="ECO:0000313" key="8">
    <source>
        <dbReference type="EMBL" id="CAK0866470.1"/>
    </source>
</evidence>
<evidence type="ECO:0000256" key="3">
    <source>
        <dbReference type="ARBA" id="ARBA00022691"/>
    </source>
</evidence>
<comment type="caution">
    <text evidence="5">Lacks conserved residue(s) required for the propagation of feature annotation.</text>
</comment>
<evidence type="ECO:0000256" key="7">
    <source>
        <dbReference type="SAM" id="MobiDB-lite"/>
    </source>
</evidence>